<dbReference type="RefSeq" id="WP_188898521.1">
    <property type="nucleotide sequence ID" value="NZ_BMMZ01000021.1"/>
</dbReference>
<reference evidence="3" key="2">
    <citation type="submission" date="2020-09" db="EMBL/GenBank/DDBJ databases">
        <authorList>
            <person name="Sun Q."/>
            <person name="Zhou Y."/>
        </authorList>
    </citation>
    <scope>NUCLEOTIDE SEQUENCE</scope>
    <source>
        <strain evidence="3">CGMCC 4.7306</strain>
    </source>
</reference>
<evidence type="ECO:0008006" key="5">
    <source>
        <dbReference type="Google" id="ProtNLM"/>
    </source>
</evidence>
<dbReference type="EMBL" id="BMMZ01000021">
    <property type="protein sequence ID" value="GGL83491.1"/>
    <property type="molecule type" value="Genomic_DNA"/>
</dbReference>
<dbReference type="AlphaFoldDB" id="A0A917SKP1"/>
<feature type="transmembrane region" description="Helical" evidence="2">
    <location>
        <begin position="341"/>
        <end position="363"/>
    </location>
</feature>
<evidence type="ECO:0000313" key="4">
    <source>
        <dbReference type="Proteomes" id="UP000613840"/>
    </source>
</evidence>
<protein>
    <recommendedName>
        <fullName evidence="5">TrbL/VirB6 plasmid conjugal transfer protein</fullName>
    </recommendedName>
</protein>
<feature type="compositionally biased region" description="Gly residues" evidence="1">
    <location>
        <begin position="431"/>
        <end position="450"/>
    </location>
</feature>
<feature type="transmembrane region" description="Helical" evidence="2">
    <location>
        <begin position="153"/>
        <end position="173"/>
    </location>
</feature>
<proteinExistence type="predicted"/>
<feature type="transmembrane region" description="Helical" evidence="2">
    <location>
        <begin position="308"/>
        <end position="329"/>
    </location>
</feature>
<sequence length="569" mass="55136">MCKPWQPSCELGNTISGALADQLQHLADAVNEAEGRLIGAIGSLWVSIPTPGLSNSSDRPVTDLGHAPNAGHLTTLLGYAQWIGLVLAILSLVILGAIIASRMRAGEAMGQVGKIGWVLGGVILIAGGGSLASRLLSHRPTHVDSTAAFLQGSLWYITITVATASVIFAGIRMAWTMRAEPGQELLPSLITMLVVIGCGVSIINLLVTASDSFAVWILNASMDCHVQDSACFGQNIVAILALSKLRGGAVLVVIFVGVIAFFVGLMQIVLLVARSGMLVLMAGILPTAGAATNTAMGKNWFGKLTAWTVALMLYKPAAAVVYAAAFRLVGASGFAAGDKTGIVRVLSGLCLMALAAFALPALMKFVTPMVSAVGAGAGGAAAGALAGAAASGAIEVASRIGRSSTAGADQGADTGSGGPPGRNGPDSEGPSDGGPGEGPAGSDAGAGGHPGADVDSGSAEGGSGVGIPGSGSATVADAGGAAESAGDATAGSASEGAAAASSGSASAGSTAAGSTAAGGSTAAAAAAAGPAAIAIEGAKAAKKVYDAVDDTAKGVAADTTGEGDGPGDN</sequence>
<gene>
    <name evidence="3" type="ORF">GCM10011575_47290</name>
</gene>
<keyword evidence="2" id="KW-0472">Membrane</keyword>
<keyword evidence="2" id="KW-0812">Transmembrane</keyword>
<name>A0A917SKP1_9ACTN</name>
<evidence type="ECO:0000256" key="2">
    <source>
        <dbReference type="SAM" id="Phobius"/>
    </source>
</evidence>
<dbReference type="Proteomes" id="UP000613840">
    <property type="component" value="Unassembled WGS sequence"/>
</dbReference>
<dbReference type="Pfam" id="PF19590">
    <property type="entry name" value="TrbL_3"/>
    <property type="match status" value="1"/>
</dbReference>
<feature type="compositionally biased region" description="Gly residues" evidence="1">
    <location>
        <begin position="459"/>
        <end position="469"/>
    </location>
</feature>
<feature type="compositionally biased region" description="Low complexity" evidence="1">
    <location>
        <begin position="470"/>
        <end position="528"/>
    </location>
</feature>
<feature type="transmembrane region" description="Helical" evidence="2">
    <location>
        <begin position="79"/>
        <end position="100"/>
    </location>
</feature>
<organism evidence="3 4">
    <name type="scientific">Microlunatus endophyticus</name>
    <dbReference type="NCBI Taxonomy" id="1716077"/>
    <lineage>
        <taxon>Bacteria</taxon>
        <taxon>Bacillati</taxon>
        <taxon>Actinomycetota</taxon>
        <taxon>Actinomycetes</taxon>
        <taxon>Propionibacteriales</taxon>
        <taxon>Propionibacteriaceae</taxon>
        <taxon>Microlunatus</taxon>
    </lineage>
</organism>
<keyword evidence="4" id="KW-1185">Reference proteome</keyword>
<dbReference type="InterPro" id="IPR045782">
    <property type="entry name" value="TrbL_3"/>
</dbReference>
<accession>A0A917SKP1</accession>
<feature type="transmembrane region" description="Helical" evidence="2">
    <location>
        <begin position="369"/>
        <end position="394"/>
    </location>
</feature>
<reference evidence="3" key="1">
    <citation type="journal article" date="2014" name="Int. J. Syst. Evol. Microbiol.">
        <title>Complete genome sequence of Corynebacterium casei LMG S-19264T (=DSM 44701T), isolated from a smear-ripened cheese.</title>
        <authorList>
            <consortium name="US DOE Joint Genome Institute (JGI-PGF)"/>
            <person name="Walter F."/>
            <person name="Albersmeier A."/>
            <person name="Kalinowski J."/>
            <person name="Ruckert C."/>
        </authorList>
    </citation>
    <scope>NUCLEOTIDE SEQUENCE</scope>
    <source>
        <strain evidence="3">CGMCC 4.7306</strain>
    </source>
</reference>
<feature type="transmembrane region" description="Helical" evidence="2">
    <location>
        <begin position="249"/>
        <end position="271"/>
    </location>
</feature>
<feature type="transmembrane region" description="Helical" evidence="2">
    <location>
        <begin position="278"/>
        <end position="296"/>
    </location>
</feature>
<feature type="region of interest" description="Disordered" evidence="1">
    <location>
        <begin position="402"/>
        <end position="528"/>
    </location>
</feature>
<feature type="transmembrane region" description="Helical" evidence="2">
    <location>
        <begin position="112"/>
        <end position="133"/>
    </location>
</feature>
<feature type="transmembrane region" description="Helical" evidence="2">
    <location>
        <begin position="185"/>
        <end position="207"/>
    </location>
</feature>
<keyword evidence="2" id="KW-1133">Transmembrane helix</keyword>
<evidence type="ECO:0000256" key="1">
    <source>
        <dbReference type="SAM" id="MobiDB-lite"/>
    </source>
</evidence>
<comment type="caution">
    <text evidence="3">The sequence shown here is derived from an EMBL/GenBank/DDBJ whole genome shotgun (WGS) entry which is preliminary data.</text>
</comment>
<evidence type="ECO:0000313" key="3">
    <source>
        <dbReference type="EMBL" id="GGL83491.1"/>
    </source>
</evidence>